<evidence type="ECO:0000313" key="14">
    <source>
        <dbReference type="Proteomes" id="UP000202259"/>
    </source>
</evidence>
<dbReference type="InterPro" id="IPR023828">
    <property type="entry name" value="Peptidase_S8_Ser-AS"/>
</dbReference>
<dbReference type="AlphaFoldDB" id="A0A222G8S2"/>
<feature type="domain" description="Subtilisin-like protease fibronectin type-III" evidence="12">
    <location>
        <begin position="746"/>
        <end position="839"/>
    </location>
</feature>
<comment type="similarity">
    <text evidence="1 6">Belongs to the peptidase S8 family.</text>
</comment>
<dbReference type="InterPro" id="IPR045051">
    <property type="entry name" value="SBT"/>
</dbReference>
<evidence type="ECO:0000259" key="12">
    <source>
        <dbReference type="Pfam" id="PF17766"/>
    </source>
</evidence>
<feature type="signal peptide" evidence="7">
    <location>
        <begin position="1"/>
        <end position="22"/>
    </location>
</feature>
<dbReference type="InterPro" id="IPR034197">
    <property type="entry name" value="Peptidases_S8_3"/>
</dbReference>
<keyword evidence="3 6" id="KW-0378">Hydrolase</keyword>
<evidence type="ECO:0000259" key="10">
    <source>
        <dbReference type="Pfam" id="PF04151"/>
    </source>
</evidence>
<keyword evidence="7" id="KW-0732">Signal</keyword>
<evidence type="ECO:0000256" key="5">
    <source>
        <dbReference type="PIRSR" id="PIRSR615500-1"/>
    </source>
</evidence>
<evidence type="ECO:0000259" key="9">
    <source>
        <dbReference type="Pfam" id="PF02225"/>
    </source>
</evidence>
<keyword evidence="2 6" id="KW-0645">Protease</keyword>
<evidence type="ECO:0000256" key="2">
    <source>
        <dbReference type="ARBA" id="ARBA00022670"/>
    </source>
</evidence>
<dbReference type="Gene3D" id="2.60.40.2310">
    <property type="match status" value="1"/>
</dbReference>
<dbReference type="SUPFAM" id="SSF52025">
    <property type="entry name" value="PA domain"/>
    <property type="match status" value="1"/>
</dbReference>
<dbReference type="Gene3D" id="3.30.70.80">
    <property type="entry name" value="Peptidase S8 propeptide/proteinase inhibitor I9"/>
    <property type="match status" value="1"/>
</dbReference>
<dbReference type="EMBL" id="CP020465">
    <property type="protein sequence ID" value="ASP48142.1"/>
    <property type="molecule type" value="Genomic_DNA"/>
</dbReference>
<reference evidence="13 14" key="1">
    <citation type="submission" date="2017-08" db="EMBL/GenBank/DDBJ databases">
        <title>Complete genome of Colwellia sp. NB097-1, a psychrophile bacterium ioslated from Bering Sea.</title>
        <authorList>
            <person name="Chen X."/>
        </authorList>
    </citation>
    <scope>NUCLEOTIDE SEQUENCE [LARGE SCALE GENOMIC DNA]</scope>
    <source>
        <strain evidence="13 14">NB097-1</strain>
    </source>
</reference>
<dbReference type="PROSITE" id="PS51892">
    <property type="entry name" value="SUBTILASE"/>
    <property type="match status" value="1"/>
</dbReference>
<dbReference type="InterPro" id="IPR010259">
    <property type="entry name" value="S8pro/Inhibitor_I9"/>
</dbReference>
<dbReference type="Pfam" id="PF17766">
    <property type="entry name" value="fn3_6"/>
    <property type="match status" value="1"/>
</dbReference>
<dbReference type="Gene3D" id="2.60.40.10">
    <property type="entry name" value="Immunoglobulins"/>
    <property type="match status" value="1"/>
</dbReference>
<dbReference type="OrthoDB" id="614750at2"/>
<feature type="domain" description="PA" evidence="9">
    <location>
        <begin position="492"/>
        <end position="574"/>
    </location>
</feature>
<dbReference type="Gene3D" id="3.40.50.200">
    <property type="entry name" value="Peptidase S8/S53 domain"/>
    <property type="match status" value="1"/>
</dbReference>
<evidence type="ECO:0000256" key="4">
    <source>
        <dbReference type="ARBA" id="ARBA00022825"/>
    </source>
</evidence>
<feature type="domain" description="Peptidase S8/S53" evidence="8">
    <location>
        <begin position="221"/>
        <end position="693"/>
    </location>
</feature>
<dbReference type="InterPro" id="IPR000209">
    <property type="entry name" value="Peptidase_S8/S53_dom"/>
</dbReference>
<dbReference type="PRINTS" id="PR00723">
    <property type="entry name" value="SUBTILISIN"/>
</dbReference>
<dbReference type="InterPro" id="IPR037045">
    <property type="entry name" value="S8pro/Inhibitor_I9_sf"/>
</dbReference>
<dbReference type="Pfam" id="PF22352">
    <property type="entry name" value="K319L-like_PKD"/>
    <property type="match status" value="1"/>
</dbReference>
<evidence type="ECO:0000256" key="3">
    <source>
        <dbReference type="ARBA" id="ARBA00022801"/>
    </source>
</evidence>
<keyword evidence="14" id="KW-1185">Reference proteome</keyword>
<sequence length="1279" mass="134789">MKNNIALAVSTALMTVTLSSMANIDSQSQTLTTDSASKIKTASKGSAFVNNVGKKFRVEENLAPGKYTYIVRLKDMPIATYDGSIQGFPATTPKVAKKDSYAQLSTSRLSAQQVRDSLRIDFSSKAAIEYSKFLQNKQQNFLAQARNKLGAEPNRIYRYKNTFNGMALSLTQAQAQALSALTEVAYIERERIEYVDTDTGPIHVGATEVWSGDGQSAVNMGEGVIIGVFDTGINSDHPSFADIGGDGYDHTNPWGAGNYVGDCAGNFIELCNDKLIGIRSYSVITSSYDDTIVFGSSPPAKNGEDYGGHGSHTASTAGGNIIKNAPLVSGENGVTESDGIVNTAFSFEQISGVAPHANIVAYQICWPGDEGDTYTGCPSSAIIAALDDAVIDGVDVINFSISGGDDPWKSATELGFLAAQEAGIFSAVSAGNSGPEAYSTLKNSPWYTVVGASTHGRTLNTFLTFDNTSYSFTDGTGPIINSTITAKPIAAVNLNNTNENGCAAFSQNAFKDSIAVIKRGDCDFLVKVNNATTAGASAVVVYNNRDGNSSIVMGQLETTSIPSVMISENSGTSLLADINANSSIQLSIDPAMKLNIGQADNMASFSSRGPNSTAADIMTPSVTAPGVSIYAAYSDQQFGHDVTGTSPADYSFLNGTSMSAPHVAGAAAVLKSAHPTWTADNIRSALMLTATTDVRKENGTTPADVFDMGSGSIRVNLATNTGLIMDETYSNYIKADPSMAGVPSSLNIPSMSNTKCIDTCTWTRTFIATRDESWTVTPVTTNAKMALTVTPTSFDVNAGEKQTITVTADVSQADANAWNFGSITLTADNSPDAKLPVIVQVADNNLPSEIVIIANRSAGEITFTNWSSKTLSGLASTLYQAQPVLEEVLPVPDQGVKTTTVTFESTVPYAIFNISSITALDVDLRILDAGANTIAESSGSDSNEVVTFTDLPAGTYYVAVDSFTASSQGATDDVALKVSATYLDDSFLSNAVTTSINERESDFDLTFNWNNIDNVNGLMLLSSSNAETIKLPWSIVQGKPDVQVKVTEDLAAGNQSMTPGIINAVSFNIAPNSSNSDKVYSLSATVTEGQEITNVNHDGVVSNNTITWEITRAVGMSTSEISVGFDLIPRTASTENEMTLTNTLAGDTITSSYSFGVVEVAPVAVITGPATIEEGGSVTLDASTTSDGNGDEVTYLWAQSSGPAVSFNTNASTISFQVPQVSQNETLSFQLTVSDNKGNSDTKVVSVSITNKKESSSGSFGWFTLMLMSLLLARGKKHH</sequence>
<dbReference type="KEGG" id="cber:B5D82_10445"/>
<evidence type="ECO:0000256" key="7">
    <source>
        <dbReference type="SAM" id="SignalP"/>
    </source>
</evidence>
<evidence type="ECO:0000256" key="6">
    <source>
        <dbReference type="PROSITE-ProRule" id="PRU01240"/>
    </source>
</evidence>
<protein>
    <submittedName>
        <fullName evidence="13">Uncharacterized protein</fullName>
    </submittedName>
</protein>
<dbReference type="CDD" id="cd04852">
    <property type="entry name" value="Peptidases_S8_3"/>
    <property type="match status" value="1"/>
</dbReference>
<dbReference type="GO" id="GO:0004252">
    <property type="term" value="F:serine-type endopeptidase activity"/>
    <property type="evidence" value="ECO:0007669"/>
    <property type="project" value="UniProtKB-UniRule"/>
</dbReference>
<keyword evidence="4 6" id="KW-0720">Serine protease</keyword>
<feature type="domain" description="Peptidase C-terminal archaeal/bacterial" evidence="10">
    <location>
        <begin position="913"/>
        <end position="962"/>
    </location>
</feature>
<gene>
    <name evidence="13" type="ORF">B5D82_10445</name>
</gene>
<dbReference type="PROSITE" id="PS00138">
    <property type="entry name" value="SUBTILASE_SER"/>
    <property type="match status" value="1"/>
</dbReference>
<evidence type="ECO:0000259" key="8">
    <source>
        <dbReference type="Pfam" id="PF00082"/>
    </source>
</evidence>
<organism evidence="13 14">
    <name type="scientific">Cognaticolwellia beringensis</name>
    <dbReference type="NCBI Taxonomy" id="1967665"/>
    <lineage>
        <taxon>Bacteria</taxon>
        <taxon>Pseudomonadati</taxon>
        <taxon>Pseudomonadota</taxon>
        <taxon>Gammaproteobacteria</taxon>
        <taxon>Alteromonadales</taxon>
        <taxon>Colwelliaceae</taxon>
        <taxon>Cognaticolwellia</taxon>
    </lineage>
</organism>
<accession>A0A222G8S2</accession>
<dbReference type="RefSeq" id="WP_081151361.1">
    <property type="nucleotide sequence ID" value="NZ_CP020465.1"/>
</dbReference>
<dbReference type="Gene3D" id="2.60.120.380">
    <property type="match status" value="1"/>
</dbReference>
<name>A0A222G8S2_9GAMM</name>
<dbReference type="Proteomes" id="UP000202259">
    <property type="component" value="Chromosome"/>
</dbReference>
<dbReference type="InterPro" id="IPR013783">
    <property type="entry name" value="Ig-like_fold"/>
</dbReference>
<evidence type="ECO:0000259" key="11">
    <source>
        <dbReference type="Pfam" id="PF05922"/>
    </source>
</evidence>
<dbReference type="GO" id="GO:0006508">
    <property type="term" value="P:proteolysis"/>
    <property type="evidence" value="ECO:0007669"/>
    <property type="project" value="UniProtKB-KW"/>
</dbReference>
<feature type="domain" description="Inhibitor I9" evidence="11">
    <location>
        <begin position="69"/>
        <end position="192"/>
    </location>
</feature>
<dbReference type="Pfam" id="PF05922">
    <property type="entry name" value="Inhibitor_I9"/>
    <property type="match status" value="1"/>
</dbReference>
<dbReference type="InterPro" id="IPR007280">
    <property type="entry name" value="Peptidase_C_arc/bac"/>
</dbReference>
<feature type="active site" description="Charge relay system" evidence="5 6">
    <location>
        <position position="230"/>
    </location>
</feature>
<dbReference type="Pfam" id="PF00082">
    <property type="entry name" value="Peptidase_S8"/>
    <property type="match status" value="1"/>
</dbReference>
<dbReference type="Pfam" id="PF04151">
    <property type="entry name" value="PPC"/>
    <property type="match status" value="1"/>
</dbReference>
<dbReference type="CDD" id="cd04818">
    <property type="entry name" value="PA_subtilisin_1"/>
    <property type="match status" value="1"/>
</dbReference>
<dbReference type="InterPro" id="IPR003137">
    <property type="entry name" value="PA_domain"/>
</dbReference>
<dbReference type="Gene3D" id="3.50.30.30">
    <property type="match status" value="1"/>
</dbReference>
<feature type="active site" description="Charge relay system" evidence="5 6">
    <location>
        <position position="309"/>
    </location>
</feature>
<dbReference type="InterPro" id="IPR046450">
    <property type="entry name" value="PA_dom_sf"/>
</dbReference>
<dbReference type="InterPro" id="IPR041469">
    <property type="entry name" value="Subtilisin-like_FN3"/>
</dbReference>
<evidence type="ECO:0000256" key="1">
    <source>
        <dbReference type="ARBA" id="ARBA00011073"/>
    </source>
</evidence>
<feature type="chain" id="PRO_5012194737" evidence="7">
    <location>
        <begin position="23"/>
        <end position="1279"/>
    </location>
</feature>
<dbReference type="InterPro" id="IPR036852">
    <property type="entry name" value="Peptidase_S8/S53_dom_sf"/>
</dbReference>
<evidence type="ECO:0000313" key="13">
    <source>
        <dbReference type="EMBL" id="ASP48142.1"/>
    </source>
</evidence>
<dbReference type="SUPFAM" id="SSF52743">
    <property type="entry name" value="Subtilisin-like"/>
    <property type="match status" value="1"/>
</dbReference>
<dbReference type="InterPro" id="IPR015500">
    <property type="entry name" value="Peptidase_S8_subtilisin-rel"/>
</dbReference>
<proteinExistence type="inferred from homology"/>
<feature type="active site" description="Charge relay system" evidence="5 6">
    <location>
        <position position="657"/>
    </location>
</feature>
<dbReference type="Pfam" id="PF02225">
    <property type="entry name" value="PA"/>
    <property type="match status" value="1"/>
</dbReference>
<dbReference type="PANTHER" id="PTHR10795">
    <property type="entry name" value="PROPROTEIN CONVERTASE SUBTILISIN/KEXIN"/>
    <property type="match status" value="1"/>
</dbReference>